<dbReference type="PANTHER" id="PTHR43214">
    <property type="entry name" value="TWO-COMPONENT RESPONSE REGULATOR"/>
    <property type="match status" value="1"/>
</dbReference>
<dbReference type="InterPro" id="IPR039420">
    <property type="entry name" value="WalR-like"/>
</dbReference>
<dbReference type="Gene3D" id="1.10.10.10">
    <property type="entry name" value="Winged helix-like DNA-binding domain superfamily/Winged helix DNA-binding domain"/>
    <property type="match status" value="1"/>
</dbReference>
<dbReference type="Proteomes" id="UP000463951">
    <property type="component" value="Chromosome"/>
</dbReference>
<dbReference type="CDD" id="cd06170">
    <property type="entry name" value="LuxR_C_like"/>
    <property type="match status" value="1"/>
</dbReference>
<sequence>MHERRLDAPHTRGKFTVSDRGGLAVVPDIPVPNWSRELERVPLLSAREAQAFALLGAGWSNRRIALRLQVTERTVKAHVASILAKLQVESRLQAGLVALSYRHLYQSTVPGRIVAG</sequence>
<organism evidence="5 6">
    <name type="scientific">Streptomyces antimycoticus</name>
    <dbReference type="NCBI Taxonomy" id="68175"/>
    <lineage>
        <taxon>Bacteria</taxon>
        <taxon>Bacillati</taxon>
        <taxon>Actinomycetota</taxon>
        <taxon>Actinomycetes</taxon>
        <taxon>Kitasatosporales</taxon>
        <taxon>Streptomycetaceae</taxon>
        <taxon>Streptomyces</taxon>
        <taxon>Streptomyces violaceusniger group</taxon>
    </lineage>
</organism>
<dbReference type="PROSITE" id="PS00622">
    <property type="entry name" value="HTH_LUXR_1"/>
    <property type="match status" value="1"/>
</dbReference>
<dbReference type="Pfam" id="PF00196">
    <property type="entry name" value="GerE"/>
    <property type="match status" value="1"/>
</dbReference>
<dbReference type="PROSITE" id="PS50043">
    <property type="entry name" value="HTH_LUXR_2"/>
    <property type="match status" value="1"/>
</dbReference>
<gene>
    <name evidence="5" type="ORF">SSPO_025190</name>
</gene>
<feature type="domain" description="HTH luxR-type" evidence="4">
    <location>
        <begin position="37"/>
        <end position="102"/>
    </location>
</feature>
<dbReference type="SMART" id="SM00421">
    <property type="entry name" value="HTH_LUXR"/>
    <property type="match status" value="1"/>
</dbReference>
<dbReference type="InterPro" id="IPR036388">
    <property type="entry name" value="WH-like_DNA-bd_sf"/>
</dbReference>
<dbReference type="GO" id="GO:0003677">
    <property type="term" value="F:DNA binding"/>
    <property type="evidence" value="ECO:0007669"/>
    <property type="project" value="UniProtKB-KW"/>
</dbReference>
<dbReference type="AlphaFoldDB" id="A0A499URE3"/>
<protein>
    <recommendedName>
        <fullName evidence="4">HTH luxR-type domain-containing protein</fullName>
    </recommendedName>
</protein>
<reference evidence="5 6" key="1">
    <citation type="journal article" date="2020" name="Int. J. Syst. Evol. Microbiol.">
        <title>Reclassification of Streptomyces castelarensis and Streptomyces sporoclivatus as later heterotypic synonyms of Streptomyces antimycoticus.</title>
        <authorList>
            <person name="Komaki H."/>
            <person name="Tamura T."/>
        </authorList>
    </citation>
    <scope>NUCLEOTIDE SEQUENCE [LARGE SCALE GENOMIC DNA]</scope>
    <source>
        <strain evidence="5 6">NBRC 100767</strain>
    </source>
</reference>
<name>A0A499URE3_9ACTN</name>
<keyword evidence="2" id="KW-0238">DNA-binding</keyword>
<dbReference type="PRINTS" id="PR00038">
    <property type="entry name" value="HTHLUXR"/>
</dbReference>
<dbReference type="SUPFAM" id="SSF46894">
    <property type="entry name" value="C-terminal effector domain of the bipartite response regulators"/>
    <property type="match status" value="1"/>
</dbReference>
<keyword evidence="3" id="KW-0804">Transcription</keyword>
<dbReference type="PANTHER" id="PTHR43214:SF24">
    <property type="entry name" value="TRANSCRIPTIONAL REGULATORY PROTEIN NARL-RELATED"/>
    <property type="match status" value="1"/>
</dbReference>
<dbReference type="InterPro" id="IPR016032">
    <property type="entry name" value="Sig_transdc_resp-reg_C-effctor"/>
</dbReference>
<accession>A0A499URE3</accession>
<dbReference type="GO" id="GO:0006355">
    <property type="term" value="P:regulation of DNA-templated transcription"/>
    <property type="evidence" value="ECO:0007669"/>
    <property type="project" value="InterPro"/>
</dbReference>
<evidence type="ECO:0000313" key="6">
    <source>
        <dbReference type="Proteomes" id="UP000463951"/>
    </source>
</evidence>
<proteinExistence type="predicted"/>
<dbReference type="EMBL" id="AP019620">
    <property type="protein sequence ID" value="BBJ39801.1"/>
    <property type="molecule type" value="Genomic_DNA"/>
</dbReference>
<evidence type="ECO:0000313" key="5">
    <source>
        <dbReference type="EMBL" id="BBJ39801.1"/>
    </source>
</evidence>
<evidence type="ECO:0000256" key="1">
    <source>
        <dbReference type="ARBA" id="ARBA00023015"/>
    </source>
</evidence>
<evidence type="ECO:0000256" key="3">
    <source>
        <dbReference type="ARBA" id="ARBA00023163"/>
    </source>
</evidence>
<dbReference type="InterPro" id="IPR000792">
    <property type="entry name" value="Tscrpt_reg_LuxR_C"/>
</dbReference>
<keyword evidence="1" id="KW-0805">Transcription regulation</keyword>
<evidence type="ECO:0000259" key="4">
    <source>
        <dbReference type="PROSITE" id="PS50043"/>
    </source>
</evidence>
<evidence type="ECO:0000256" key="2">
    <source>
        <dbReference type="ARBA" id="ARBA00023125"/>
    </source>
</evidence>